<evidence type="ECO:0000256" key="5">
    <source>
        <dbReference type="SAM" id="MobiDB-lite"/>
    </source>
</evidence>
<sequence length="219" mass="25389">MDNLTVLTEGSKVYSEKRKRKKERPTEVIFDETARREFLTGFHKRKLERKEKAREAAILREKKARAETRKAAKEAKKKEIEEKLKAFQSLIDHTNISENDYDSVDEVDDDSDNDSSRQKLSEYKAPQTLTTVTIIEDFDVSEAMNHDGGDPKRIKLEVKESDGRDEKTGMDAKNSTKNSNSTNIKNRDKRKDVKKKKSKIRHGRKTKSSSSLRSKRNRK</sequence>
<dbReference type="Proteomes" id="UP000789342">
    <property type="component" value="Unassembled WGS sequence"/>
</dbReference>
<feature type="compositionally biased region" description="Basic residues" evidence="5">
    <location>
        <begin position="192"/>
        <end position="219"/>
    </location>
</feature>
<keyword evidence="3" id="KW-0175">Coiled coil</keyword>
<dbReference type="InterPro" id="IPR019186">
    <property type="entry name" value="Nucleolar_protein_12"/>
</dbReference>
<proteinExistence type="inferred from homology"/>
<evidence type="ECO:0000256" key="2">
    <source>
        <dbReference type="ARBA" id="ARBA00007175"/>
    </source>
</evidence>
<name>A0A9N8YR73_9GLOM</name>
<feature type="compositionally biased region" description="Acidic residues" evidence="5">
    <location>
        <begin position="99"/>
        <end position="113"/>
    </location>
</feature>
<evidence type="ECO:0000256" key="4">
    <source>
        <dbReference type="ARBA" id="ARBA00023242"/>
    </source>
</evidence>
<keyword evidence="4" id="KW-0539">Nucleus</keyword>
<protein>
    <submittedName>
        <fullName evidence="6">17157_t:CDS:1</fullName>
    </submittedName>
</protein>
<dbReference type="Pfam" id="PF09805">
    <property type="entry name" value="Nop25"/>
    <property type="match status" value="1"/>
</dbReference>
<feature type="compositionally biased region" description="Low complexity" evidence="5">
    <location>
        <begin position="173"/>
        <end position="184"/>
    </location>
</feature>
<keyword evidence="7" id="KW-1185">Reference proteome</keyword>
<feature type="region of interest" description="Disordered" evidence="5">
    <location>
        <begin position="141"/>
        <end position="219"/>
    </location>
</feature>
<dbReference type="GO" id="GO:0019843">
    <property type="term" value="F:rRNA binding"/>
    <property type="evidence" value="ECO:0007669"/>
    <property type="project" value="TreeGrafter"/>
</dbReference>
<comment type="similarity">
    <text evidence="2">Belongs to the RRP17 family.</text>
</comment>
<accession>A0A9N8YR73</accession>
<evidence type="ECO:0000256" key="3">
    <source>
        <dbReference type="ARBA" id="ARBA00023054"/>
    </source>
</evidence>
<organism evidence="6 7">
    <name type="scientific">Acaulospora morrowiae</name>
    <dbReference type="NCBI Taxonomy" id="94023"/>
    <lineage>
        <taxon>Eukaryota</taxon>
        <taxon>Fungi</taxon>
        <taxon>Fungi incertae sedis</taxon>
        <taxon>Mucoromycota</taxon>
        <taxon>Glomeromycotina</taxon>
        <taxon>Glomeromycetes</taxon>
        <taxon>Diversisporales</taxon>
        <taxon>Acaulosporaceae</taxon>
        <taxon>Acaulospora</taxon>
    </lineage>
</organism>
<evidence type="ECO:0000313" key="6">
    <source>
        <dbReference type="EMBL" id="CAG8442365.1"/>
    </source>
</evidence>
<dbReference type="PANTHER" id="PTHR14577:SF0">
    <property type="entry name" value="NUCLEOLAR PROTEIN 12"/>
    <property type="match status" value="1"/>
</dbReference>
<dbReference type="GO" id="GO:0005730">
    <property type="term" value="C:nucleolus"/>
    <property type="evidence" value="ECO:0007669"/>
    <property type="project" value="UniProtKB-SubCell"/>
</dbReference>
<comment type="caution">
    <text evidence="6">The sequence shown here is derived from an EMBL/GenBank/DDBJ whole genome shotgun (WGS) entry which is preliminary data.</text>
</comment>
<feature type="region of interest" description="Disordered" evidence="5">
    <location>
        <begin position="1"/>
        <end position="25"/>
    </location>
</feature>
<evidence type="ECO:0000313" key="7">
    <source>
        <dbReference type="Proteomes" id="UP000789342"/>
    </source>
</evidence>
<dbReference type="PANTHER" id="PTHR14577">
    <property type="entry name" value="NUCLEOLAR PROTEIN 12"/>
    <property type="match status" value="1"/>
</dbReference>
<dbReference type="EMBL" id="CAJVPV010000094">
    <property type="protein sequence ID" value="CAG8442365.1"/>
    <property type="molecule type" value="Genomic_DNA"/>
</dbReference>
<gene>
    <name evidence="6" type="ORF">AMORRO_LOCUS382</name>
</gene>
<feature type="region of interest" description="Disordered" evidence="5">
    <location>
        <begin position="88"/>
        <end position="126"/>
    </location>
</feature>
<dbReference type="AlphaFoldDB" id="A0A9N8YR73"/>
<comment type="subcellular location">
    <subcellularLocation>
        <location evidence="1">Nucleus</location>
        <location evidence="1">Nucleolus</location>
    </subcellularLocation>
</comment>
<feature type="compositionally biased region" description="Basic and acidic residues" evidence="5">
    <location>
        <begin position="144"/>
        <end position="170"/>
    </location>
</feature>
<reference evidence="6" key="1">
    <citation type="submission" date="2021-06" db="EMBL/GenBank/DDBJ databases">
        <authorList>
            <person name="Kallberg Y."/>
            <person name="Tangrot J."/>
            <person name="Rosling A."/>
        </authorList>
    </citation>
    <scope>NUCLEOTIDE SEQUENCE</scope>
    <source>
        <strain evidence="6">CL551</strain>
    </source>
</reference>
<evidence type="ECO:0000256" key="1">
    <source>
        <dbReference type="ARBA" id="ARBA00004604"/>
    </source>
</evidence>
<dbReference type="OrthoDB" id="551633at2759"/>